<reference evidence="2" key="1">
    <citation type="submission" date="2020-05" db="EMBL/GenBank/DDBJ databases">
        <authorList>
            <person name="Chiriac C."/>
            <person name="Salcher M."/>
            <person name="Ghai R."/>
            <person name="Kavagutti S V."/>
        </authorList>
    </citation>
    <scope>NUCLEOTIDE SEQUENCE</scope>
</reference>
<name>A0A6J7A5R9_9ZZZZ</name>
<dbReference type="EMBL" id="CAFABF010000031">
    <property type="protein sequence ID" value="CAB4828192.1"/>
    <property type="molecule type" value="Genomic_DNA"/>
</dbReference>
<dbReference type="AlphaFoldDB" id="A0A6J7A5R9"/>
<dbReference type="EMBL" id="CAEZXG010000029">
    <property type="protein sequence ID" value="CAB4679813.1"/>
    <property type="molecule type" value="Genomic_DNA"/>
</dbReference>
<gene>
    <name evidence="1" type="ORF">UFOPK2359_00617</name>
    <name evidence="2" type="ORF">UFOPK3167_00762</name>
</gene>
<evidence type="ECO:0000313" key="2">
    <source>
        <dbReference type="EMBL" id="CAB4828192.1"/>
    </source>
</evidence>
<organism evidence="2">
    <name type="scientific">freshwater metagenome</name>
    <dbReference type="NCBI Taxonomy" id="449393"/>
    <lineage>
        <taxon>unclassified sequences</taxon>
        <taxon>metagenomes</taxon>
        <taxon>ecological metagenomes</taxon>
    </lineage>
</organism>
<protein>
    <submittedName>
        <fullName evidence="2">Unannotated protein</fullName>
    </submittedName>
</protein>
<sequence>MDDYLEIHKQFEFSYLLIGLLEVHLRQRIPLTLGKNYASDHPHWYSHLPLNERGQKSLTVALQMSRNSPENYLPLSFWRFLLSNKNYGSLWLPSLHAIFPEISSPKRMNIFRTIDKNMDTALRLRNNVAHFNFDALKNMQYSQERVKWLLLNLGVESRFLDHPL</sequence>
<evidence type="ECO:0000313" key="1">
    <source>
        <dbReference type="EMBL" id="CAB4679813.1"/>
    </source>
</evidence>
<proteinExistence type="predicted"/>
<accession>A0A6J7A5R9</accession>